<dbReference type="EMBL" id="WACR01000004">
    <property type="protein sequence ID" value="KAB1064804.1"/>
    <property type="molecule type" value="Genomic_DNA"/>
</dbReference>
<gene>
    <name evidence="3" type="ORF">F3059_05460</name>
</gene>
<evidence type="ECO:0000256" key="1">
    <source>
        <dbReference type="SAM" id="MobiDB-lite"/>
    </source>
</evidence>
<evidence type="ECO:0000313" key="3">
    <source>
        <dbReference type="EMBL" id="KAB1064804.1"/>
    </source>
</evidence>
<reference evidence="3 4" key="1">
    <citation type="submission" date="2019-09" db="EMBL/GenBank/DDBJ databases">
        <title>Genomes of Cryomorphaceae.</title>
        <authorList>
            <person name="Bowman J.P."/>
        </authorList>
    </citation>
    <scope>NUCLEOTIDE SEQUENCE [LARGE SCALE GENOMIC DNA]</scope>
    <source>
        <strain evidence="3 4">KCTC 52047</strain>
    </source>
</reference>
<proteinExistence type="predicted"/>
<evidence type="ECO:0000256" key="2">
    <source>
        <dbReference type="SAM" id="SignalP"/>
    </source>
</evidence>
<dbReference type="Proteomes" id="UP000435357">
    <property type="component" value="Unassembled WGS sequence"/>
</dbReference>
<evidence type="ECO:0000313" key="4">
    <source>
        <dbReference type="Proteomes" id="UP000435357"/>
    </source>
</evidence>
<dbReference type="AlphaFoldDB" id="A0A6N6MBU6"/>
<dbReference type="PROSITE" id="PS51257">
    <property type="entry name" value="PROKAR_LIPOPROTEIN"/>
    <property type="match status" value="1"/>
</dbReference>
<dbReference type="RefSeq" id="WP_151167123.1">
    <property type="nucleotide sequence ID" value="NZ_WACR01000004.1"/>
</dbReference>
<name>A0A6N6MBU6_9FLAO</name>
<protein>
    <submittedName>
        <fullName evidence="3">Uncharacterized protein</fullName>
    </submittedName>
</protein>
<sequence length="194" mass="21243">MKKLIALMLALSTVAVFSCNKDDDDDPTPTSNNNNNSNNNNTVERPASYIVIEGDSFFATMNRQNPAQNAFRYQFNFSSVDQLDQTNNDGQTESTIGMVLTMAEKPSSSIQAPLTTNRFIKAGEDSANLYFSFFINTGHPEEGKNYLSPRGDVLDVVISNGDLTTDLPAMTLIDEGDNSRTLDLSAGHLEVSGW</sequence>
<keyword evidence="4" id="KW-1185">Reference proteome</keyword>
<accession>A0A6N6MBU6</accession>
<feature type="signal peptide" evidence="2">
    <location>
        <begin position="1"/>
        <end position="18"/>
    </location>
</feature>
<keyword evidence="2" id="KW-0732">Signal</keyword>
<comment type="caution">
    <text evidence="3">The sequence shown here is derived from an EMBL/GenBank/DDBJ whole genome shotgun (WGS) entry which is preliminary data.</text>
</comment>
<feature type="chain" id="PRO_5026747074" evidence="2">
    <location>
        <begin position="19"/>
        <end position="194"/>
    </location>
</feature>
<feature type="compositionally biased region" description="Low complexity" evidence="1">
    <location>
        <begin position="28"/>
        <end position="41"/>
    </location>
</feature>
<feature type="region of interest" description="Disordered" evidence="1">
    <location>
        <begin position="22"/>
        <end position="45"/>
    </location>
</feature>
<organism evidence="3 4">
    <name type="scientific">Salibacter halophilus</name>
    <dbReference type="NCBI Taxonomy" id="1803916"/>
    <lineage>
        <taxon>Bacteria</taxon>
        <taxon>Pseudomonadati</taxon>
        <taxon>Bacteroidota</taxon>
        <taxon>Flavobacteriia</taxon>
        <taxon>Flavobacteriales</taxon>
        <taxon>Salibacteraceae</taxon>
        <taxon>Salibacter</taxon>
    </lineage>
</organism>